<organism evidence="2">
    <name type="scientific">Streptomyces sp. NBC_01393</name>
    <dbReference type="NCBI Taxonomy" id="2903851"/>
    <lineage>
        <taxon>Bacteria</taxon>
        <taxon>Bacillati</taxon>
        <taxon>Actinomycetota</taxon>
        <taxon>Actinomycetes</taxon>
        <taxon>Kitasatosporales</taxon>
        <taxon>Streptomycetaceae</taxon>
        <taxon>Streptomyces</taxon>
    </lineage>
</organism>
<proteinExistence type="predicted"/>
<name>A0AAU3IBI7_9ACTN</name>
<feature type="region of interest" description="Disordered" evidence="1">
    <location>
        <begin position="357"/>
        <end position="391"/>
    </location>
</feature>
<evidence type="ECO:0008006" key="3">
    <source>
        <dbReference type="Google" id="ProtNLM"/>
    </source>
</evidence>
<sequence>MASADHLYVKSAAADWLRSRGEQARFTFAQPAGARIGSIVDIQFKERGLRVHLDPSTAPVWDDDREPVLGMSVPVDRDTLIHRWYVHRIRLDSEGTARQVRIGTEAFARPTEWFALHECEMSERGLSTPAVERIVKSRGTAPPSWWPMGRARRMPAPDARAQGLLRRLADARRVDAVVVVRQVARELTELAGSGQEVQGQVRAAVADAYAWLETQAGVRRELFHRLEQAAVAHRTEQVREFLVQINATAAHDRTAIEDRIAGEAADYLAARREEQQALQAERVAQEAAVRIADRAALGASQRVRRILRDLGRRPRRSMTKEELRVQVELLVDAVGRAGKRVTPSQMREIERWKHRVGLGRPGAAAASPQEPARDRAPSVQKPATPGKEPSERSAVTIAVWVWKDRYGGLHAADHATRPEATVRYVPLPRDPGSLRRLHGNLTRMIAEREAAEGPVHGGRASMSVRMWETSDGDLMAALTRRRGAAVFNLPLPGELGPLRELYAKVEAQMQACKVRRP</sequence>
<dbReference type="EMBL" id="CP109546">
    <property type="protein sequence ID" value="WTZ13877.1"/>
    <property type="molecule type" value="Genomic_DNA"/>
</dbReference>
<gene>
    <name evidence="2" type="ORF">OG699_41455</name>
</gene>
<accession>A0AAU3IBI7</accession>
<dbReference type="AlphaFoldDB" id="A0AAU3IBI7"/>
<reference evidence="2" key="1">
    <citation type="submission" date="2022-10" db="EMBL/GenBank/DDBJ databases">
        <title>The complete genomes of actinobacterial strains from the NBC collection.</title>
        <authorList>
            <person name="Joergensen T.S."/>
            <person name="Alvarez Arevalo M."/>
            <person name="Sterndorff E.B."/>
            <person name="Faurdal D."/>
            <person name="Vuksanovic O."/>
            <person name="Mourched A.-S."/>
            <person name="Charusanti P."/>
            <person name="Shaw S."/>
            <person name="Blin K."/>
            <person name="Weber T."/>
        </authorList>
    </citation>
    <scope>NUCLEOTIDE SEQUENCE</scope>
    <source>
        <strain evidence="2">NBC_01393</strain>
    </source>
</reference>
<protein>
    <recommendedName>
        <fullName evidence="3">PE-PGRS family protein</fullName>
    </recommendedName>
</protein>
<evidence type="ECO:0000313" key="2">
    <source>
        <dbReference type="EMBL" id="WTZ13877.1"/>
    </source>
</evidence>
<evidence type="ECO:0000256" key="1">
    <source>
        <dbReference type="SAM" id="MobiDB-lite"/>
    </source>
</evidence>